<gene>
    <name evidence="3" type="ORF">PROAA_1120021</name>
</gene>
<proteinExistence type="inferred from homology"/>
<dbReference type="AlphaFoldDB" id="A0A1A8XGU2"/>
<dbReference type="PRINTS" id="PR00081">
    <property type="entry name" value="GDHRDH"/>
</dbReference>
<reference evidence="3 4" key="1">
    <citation type="submission" date="2016-06" db="EMBL/GenBank/DDBJ databases">
        <authorList>
            <person name="Kjaerup R.B."/>
            <person name="Dalgaard T.S."/>
            <person name="Juul-Madsen H.R."/>
        </authorList>
    </citation>
    <scope>NUCLEOTIDE SEQUENCE [LARGE SCALE GENOMIC DNA]</scope>
    <source>
        <strain evidence="3">2</strain>
    </source>
</reference>
<dbReference type="RefSeq" id="WP_186409594.1">
    <property type="nucleotide sequence ID" value="NZ_FLQY01000016.1"/>
</dbReference>
<protein>
    <submittedName>
        <fullName evidence="3">Uncharacterized oxidoreductase MXAN_5909</fullName>
        <ecNumber evidence="3">1.-.-.-</ecNumber>
    </submittedName>
</protein>
<keyword evidence="2 3" id="KW-0560">Oxidoreductase</keyword>
<dbReference type="InterPro" id="IPR002347">
    <property type="entry name" value="SDR_fam"/>
</dbReference>
<dbReference type="SUPFAM" id="SSF51735">
    <property type="entry name" value="NAD(P)-binding Rossmann-fold domains"/>
    <property type="match status" value="1"/>
</dbReference>
<sequence length="266" mass="28249">MHSAALKVFITGASSGIGSALATHYARKGAVLGLAARRGDQLAILADTLFSEGAKHVSCYPLDVTDADALRSAAIDFITSEGARAPDIVIANAGVSSGTLTECSEDLEAFRRIFDINVYGMAATFSPFIAAMRQAAKAGIPVRLVGIASVAGVRGLPGAEAYSASKSAAITYLESLRLEMRESGIKVVTIAPGYIETPMTAINPYRMPFLLTADDAARRFARAIERGTSYAVIPWQMGIVAKVLRLLPNALYDRLFVNAPRKPRVL</sequence>
<dbReference type="Proteomes" id="UP000199600">
    <property type="component" value="Unassembled WGS sequence"/>
</dbReference>
<dbReference type="InterPro" id="IPR036291">
    <property type="entry name" value="NAD(P)-bd_dom_sf"/>
</dbReference>
<comment type="similarity">
    <text evidence="1">Belongs to the short-chain dehydrogenases/reductases (SDR) family.</text>
</comment>
<name>A0A1A8XGU2_9RHOO</name>
<evidence type="ECO:0000313" key="4">
    <source>
        <dbReference type="Proteomes" id="UP000199600"/>
    </source>
</evidence>
<dbReference type="InterPro" id="IPR020904">
    <property type="entry name" value="Sc_DH/Rdtase_CS"/>
</dbReference>
<dbReference type="NCBIfam" id="NF005437">
    <property type="entry name" value="PRK07024.1"/>
    <property type="match status" value="1"/>
</dbReference>
<dbReference type="PROSITE" id="PS00061">
    <property type="entry name" value="ADH_SHORT"/>
    <property type="match status" value="1"/>
</dbReference>
<organism evidence="3 4">
    <name type="scientific">Candidatus Propionivibrio aalborgensis</name>
    <dbReference type="NCBI Taxonomy" id="1860101"/>
    <lineage>
        <taxon>Bacteria</taxon>
        <taxon>Pseudomonadati</taxon>
        <taxon>Pseudomonadota</taxon>
        <taxon>Betaproteobacteria</taxon>
        <taxon>Rhodocyclales</taxon>
        <taxon>Rhodocyclaceae</taxon>
        <taxon>Propionivibrio</taxon>
    </lineage>
</organism>
<dbReference type="Pfam" id="PF00106">
    <property type="entry name" value="adh_short"/>
    <property type="match status" value="1"/>
</dbReference>
<evidence type="ECO:0000256" key="2">
    <source>
        <dbReference type="ARBA" id="ARBA00023002"/>
    </source>
</evidence>
<dbReference type="EC" id="1.-.-.-" evidence="3"/>
<dbReference type="GO" id="GO:0016020">
    <property type="term" value="C:membrane"/>
    <property type="evidence" value="ECO:0007669"/>
    <property type="project" value="TreeGrafter"/>
</dbReference>
<evidence type="ECO:0000313" key="3">
    <source>
        <dbReference type="EMBL" id="SBT03916.1"/>
    </source>
</evidence>
<evidence type="ECO:0000256" key="1">
    <source>
        <dbReference type="ARBA" id="ARBA00006484"/>
    </source>
</evidence>
<accession>A0A1A8XGU2</accession>
<dbReference type="EMBL" id="FLQY01000016">
    <property type="protein sequence ID" value="SBT03916.1"/>
    <property type="molecule type" value="Genomic_DNA"/>
</dbReference>
<dbReference type="PANTHER" id="PTHR44196">
    <property type="entry name" value="DEHYDROGENASE/REDUCTASE SDR FAMILY MEMBER 7B"/>
    <property type="match status" value="1"/>
</dbReference>
<dbReference type="GO" id="GO:0016491">
    <property type="term" value="F:oxidoreductase activity"/>
    <property type="evidence" value="ECO:0007669"/>
    <property type="project" value="UniProtKB-KW"/>
</dbReference>
<dbReference type="Gene3D" id="3.40.50.720">
    <property type="entry name" value="NAD(P)-binding Rossmann-like Domain"/>
    <property type="match status" value="1"/>
</dbReference>
<keyword evidence="4" id="KW-1185">Reference proteome</keyword>
<dbReference type="PANTHER" id="PTHR44196:SF1">
    <property type="entry name" value="DEHYDROGENASE_REDUCTASE SDR FAMILY MEMBER 7B"/>
    <property type="match status" value="1"/>
</dbReference>